<reference evidence="2 3" key="1">
    <citation type="submission" date="2013-11" db="EMBL/GenBank/DDBJ databases">
        <title>Draft genome of the bovine lungworm Dictyocaulus viviparus.</title>
        <authorList>
            <person name="Mitreva M."/>
        </authorList>
    </citation>
    <scope>NUCLEOTIDE SEQUENCE [LARGE SCALE GENOMIC DNA]</scope>
    <source>
        <strain evidence="2 3">HannoverDv2000</strain>
    </source>
</reference>
<protein>
    <submittedName>
        <fullName evidence="2">Uncharacterized protein</fullName>
    </submittedName>
</protein>
<gene>
    <name evidence="2" type="ORF">DICVIV_04182</name>
</gene>
<keyword evidence="3" id="KW-1185">Reference proteome</keyword>
<dbReference type="EMBL" id="KN716226">
    <property type="protein sequence ID" value="KJH49700.1"/>
    <property type="molecule type" value="Genomic_DNA"/>
</dbReference>
<keyword evidence="1" id="KW-1133">Transmembrane helix</keyword>
<organism evidence="2 3">
    <name type="scientific">Dictyocaulus viviparus</name>
    <name type="common">Bovine lungworm</name>
    <dbReference type="NCBI Taxonomy" id="29172"/>
    <lineage>
        <taxon>Eukaryota</taxon>
        <taxon>Metazoa</taxon>
        <taxon>Ecdysozoa</taxon>
        <taxon>Nematoda</taxon>
        <taxon>Chromadorea</taxon>
        <taxon>Rhabditida</taxon>
        <taxon>Rhabditina</taxon>
        <taxon>Rhabditomorpha</taxon>
        <taxon>Strongyloidea</taxon>
        <taxon>Metastrongylidae</taxon>
        <taxon>Dictyocaulus</taxon>
    </lineage>
</organism>
<evidence type="ECO:0000313" key="2">
    <source>
        <dbReference type="EMBL" id="KJH49700.1"/>
    </source>
</evidence>
<keyword evidence="1" id="KW-0472">Membrane</keyword>
<dbReference type="OrthoDB" id="533508at2759"/>
<evidence type="ECO:0000256" key="1">
    <source>
        <dbReference type="SAM" id="Phobius"/>
    </source>
</evidence>
<dbReference type="AlphaFoldDB" id="A0A0D8XZ21"/>
<dbReference type="STRING" id="29172.A0A0D8XZ21"/>
<name>A0A0D8XZ21_DICVI</name>
<evidence type="ECO:0000313" key="3">
    <source>
        <dbReference type="Proteomes" id="UP000053766"/>
    </source>
</evidence>
<keyword evidence="1" id="KW-0812">Transmembrane</keyword>
<feature type="transmembrane region" description="Helical" evidence="1">
    <location>
        <begin position="123"/>
        <end position="143"/>
    </location>
</feature>
<dbReference type="Proteomes" id="UP000053766">
    <property type="component" value="Unassembled WGS sequence"/>
</dbReference>
<feature type="transmembrane region" description="Helical" evidence="1">
    <location>
        <begin position="23"/>
        <end position="43"/>
    </location>
</feature>
<proteinExistence type="predicted"/>
<sequence length="325" mass="37184">MYLDCETTMMNKTHQSLAEGNELIASLTIPVVVWLLMVYTRVLHFTDDSRRHRVESDGTYSNISSIEDTIITVQQLSQFESDHNEPMQQQCHLWRYNGSHKQRVAITVPISDFLSPVQGCQQLFGIAILVFVFSIVIGIKYQIAMCEHPKQPNNDKNKLPCGCGKYEAENVFHDDTTVRLVDLRFCCEVLTLLAVLVRTSKDIVDMQQIGMKHWWIAIVPHFTANCSNSHCLLYSSCDVALRQCHDNCRRANDNNAFSFLLPDSRKPLSEELYGFQKIRNVVAIIDFQPDSLFQTRPGHIDLSIFPWSSIVDILLPEPYGKIRST</sequence>
<accession>A0A0D8XZ21</accession>
<reference evidence="3" key="2">
    <citation type="journal article" date="2016" name="Sci. Rep.">
        <title>Dictyocaulus viviparus genome, variome and transcriptome elucidate lungworm biology and support future intervention.</title>
        <authorList>
            <person name="McNulty S.N."/>
            <person name="Strube C."/>
            <person name="Rosa B.A."/>
            <person name="Martin J.C."/>
            <person name="Tyagi R."/>
            <person name="Choi Y.J."/>
            <person name="Wang Q."/>
            <person name="Hallsworth Pepin K."/>
            <person name="Zhang X."/>
            <person name="Ozersky P."/>
            <person name="Wilson R.K."/>
            <person name="Sternberg P.W."/>
            <person name="Gasser R.B."/>
            <person name="Mitreva M."/>
        </authorList>
    </citation>
    <scope>NUCLEOTIDE SEQUENCE [LARGE SCALE GENOMIC DNA]</scope>
    <source>
        <strain evidence="3">HannoverDv2000</strain>
    </source>
</reference>